<gene>
    <name evidence="4" type="ORF">C2E21_8808</name>
</gene>
<dbReference type="InterPro" id="IPR029058">
    <property type="entry name" value="AB_hydrolase_fold"/>
</dbReference>
<organism evidence="4 5">
    <name type="scientific">Chlorella sorokiniana</name>
    <name type="common">Freshwater green alga</name>
    <dbReference type="NCBI Taxonomy" id="3076"/>
    <lineage>
        <taxon>Eukaryota</taxon>
        <taxon>Viridiplantae</taxon>
        <taxon>Chlorophyta</taxon>
        <taxon>core chlorophytes</taxon>
        <taxon>Trebouxiophyceae</taxon>
        <taxon>Chlorellales</taxon>
        <taxon>Chlorellaceae</taxon>
        <taxon>Chlorella clade</taxon>
        <taxon>Chlorella</taxon>
    </lineage>
</organism>
<evidence type="ECO:0000256" key="1">
    <source>
        <dbReference type="ARBA" id="ARBA00010088"/>
    </source>
</evidence>
<accession>A0A2P6TDG7</accession>
<name>A0A2P6TDG7_CHLSO</name>
<proteinExistence type="inferred from homology"/>
<dbReference type="EMBL" id="LHPG02000022">
    <property type="protein sequence ID" value="PRW20696.1"/>
    <property type="molecule type" value="Genomic_DNA"/>
</dbReference>
<dbReference type="Pfam" id="PF12697">
    <property type="entry name" value="Abhydrolase_6"/>
    <property type="match status" value="1"/>
</dbReference>
<evidence type="ECO:0000259" key="3">
    <source>
        <dbReference type="Pfam" id="PF12697"/>
    </source>
</evidence>
<dbReference type="InterPro" id="IPR051601">
    <property type="entry name" value="Serine_prot/Carboxylest_S33"/>
</dbReference>
<dbReference type="Gene3D" id="3.40.50.1820">
    <property type="entry name" value="alpha/beta hydrolase"/>
    <property type="match status" value="1"/>
</dbReference>
<evidence type="ECO:0000313" key="4">
    <source>
        <dbReference type="EMBL" id="PRW20696.1"/>
    </source>
</evidence>
<dbReference type="PANTHER" id="PTHR43248">
    <property type="entry name" value="2-SUCCINYL-6-HYDROXY-2,4-CYCLOHEXADIENE-1-CARBOXYLATE SYNTHASE"/>
    <property type="match status" value="1"/>
</dbReference>
<comment type="caution">
    <text evidence="4">The sequence shown here is derived from an EMBL/GenBank/DDBJ whole genome shotgun (WGS) entry which is preliminary data.</text>
</comment>
<keyword evidence="2 4" id="KW-0378">Hydrolase</keyword>
<feature type="domain" description="AB hydrolase-1" evidence="3">
    <location>
        <begin position="10"/>
        <end position="152"/>
    </location>
</feature>
<protein>
    <submittedName>
        <fullName evidence="4">Alpha beta hydrolase domain-containing 11</fullName>
    </submittedName>
</protein>
<dbReference type="STRING" id="3076.A0A2P6TDG7"/>
<comment type="similarity">
    <text evidence="1">Belongs to the peptidase S33 family.</text>
</comment>
<evidence type="ECO:0000256" key="2">
    <source>
        <dbReference type="ARBA" id="ARBA00022801"/>
    </source>
</evidence>
<dbReference type="Proteomes" id="UP000239899">
    <property type="component" value="Unassembled WGS sequence"/>
</dbReference>
<dbReference type="SUPFAM" id="SSF53474">
    <property type="entry name" value="alpha/beta-Hydrolases"/>
    <property type="match status" value="1"/>
</dbReference>
<keyword evidence="5" id="KW-1185">Reference proteome</keyword>
<dbReference type="OrthoDB" id="8119704at2759"/>
<dbReference type="PANTHER" id="PTHR43248:SF14">
    <property type="entry name" value="ALPHA_BETA-HYDROLASES SUPERFAMILY PROTEIN"/>
    <property type="match status" value="1"/>
</dbReference>
<dbReference type="AlphaFoldDB" id="A0A2P6TDG7"/>
<dbReference type="GO" id="GO:0016787">
    <property type="term" value="F:hydrolase activity"/>
    <property type="evidence" value="ECO:0007669"/>
    <property type="project" value="UniProtKB-KW"/>
</dbReference>
<dbReference type="InterPro" id="IPR000073">
    <property type="entry name" value="AB_hydrolase_1"/>
</dbReference>
<reference evidence="4 5" key="1">
    <citation type="journal article" date="2018" name="Plant J.">
        <title>Genome sequences of Chlorella sorokiniana UTEX 1602 and Micractinium conductrix SAG 241.80: implications to maltose excretion by a green alga.</title>
        <authorList>
            <person name="Arriola M.B."/>
            <person name="Velmurugan N."/>
            <person name="Zhang Y."/>
            <person name="Plunkett M.H."/>
            <person name="Hondzo H."/>
            <person name="Barney B.M."/>
        </authorList>
    </citation>
    <scope>NUCLEOTIDE SEQUENCE [LARGE SCALE GENOMIC DNA]</scope>
    <source>
        <strain evidence="5">UTEX 1602</strain>
    </source>
</reference>
<evidence type="ECO:0000313" key="5">
    <source>
        <dbReference type="Proteomes" id="UP000239899"/>
    </source>
</evidence>
<sequence>MLGFARRLVAGFPHWQVVCIDLRCHGESAALGLRGPHTLEAAAADVIALLSKLKLFPEMLIGHSFGGKVVLQMTQAWSQAARRVPRPVQVWVLDALPGEVRSGDMGGADRPADLISTLQDIRLPVTSRNWLTSKLEAAGFSRQVAIWAATNLAPLPSSSDGGLGWGFDLAGIAQMFRC</sequence>